<keyword evidence="1" id="KW-1133">Transmembrane helix</keyword>
<feature type="chain" id="PRO_5015164394" description="Secreted protein with PEP-CTERM sorting signal" evidence="2">
    <location>
        <begin position="21"/>
        <end position="69"/>
    </location>
</feature>
<keyword evidence="1" id="KW-0472">Membrane</keyword>
<protein>
    <recommendedName>
        <fullName evidence="5">Secreted protein with PEP-CTERM sorting signal</fullName>
    </recommendedName>
</protein>
<name>A0A2P8DBR0_9BACT</name>
<evidence type="ECO:0008006" key="5">
    <source>
        <dbReference type="Google" id="ProtNLM"/>
    </source>
</evidence>
<keyword evidence="4" id="KW-1185">Reference proteome</keyword>
<dbReference type="OrthoDB" id="678747at2"/>
<keyword evidence="1" id="KW-0812">Transmembrane</keyword>
<evidence type="ECO:0000313" key="4">
    <source>
        <dbReference type="Proteomes" id="UP000240572"/>
    </source>
</evidence>
<accession>A0A2P8DBR0</accession>
<feature type="signal peptide" evidence="2">
    <location>
        <begin position="1"/>
        <end position="20"/>
    </location>
</feature>
<evidence type="ECO:0000256" key="2">
    <source>
        <dbReference type="SAM" id="SignalP"/>
    </source>
</evidence>
<reference evidence="3 4" key="1">
    <citation type="submission" date="2018-03" db="EMBL/GenBank/DDBJ databases">
        <title>Genomic Encyclopedia of Type Strains, Phase III (KMG-III): the genomes of soil and plant-associated and newly described type strains.</title>
        <authorList>
            <person name="Whitman W."/>
        </authorList>
    </citation>
    <scope>NUCLEOTIDE SEQUENCE [LARGE SCALE GENOMIC DNA]</scope>
    <source>
        <strain evidence="3 4">CGMCC 1.12700</strain>
    </source>
</reference>
<proteinExistence type="predicted"/>
<dbReference type="Proteomes" id="UP000240572">
    <property type="component" value="Unassembled WGS sequence"/>
</dbReference>
<dbReference type="EMBL" id="PYGD01000001">
    <property type="protein sequence ID" value="PSK94617.1"/>
    <property type="molecule type" value="Genomic_DNA"/>
</dbReference>
<gene>
    <name evidence="3" type="ORF">B0I18_101776</name>
</gene>
<comment type="caution">
    <text evidence="3">The sequence shown here is derived from an EMBL/GenBank/DDBJ whole genome shotgun (WGS) entry which is preliminary data.</text>
</comment>
<organism evidence="3 4">
    <name type="scientific">Taibaiella chishuiensis</name>
    <dbReference type="NCBI Taxonomy" id="1434707"/>
    <lineage>
        <taxon>Bacteria</taxon>
        <taxon>Pseudomonadati</taxon>
        <taxon>Bacteroidota</taxon>
        <taxon>Chitinophagia</taxon>
        <taxon>Chitinophagales</taxon>
        <taxon>Chitinophagaceae</taxon>
        <taxon>Taibaiella</taxon>
    </lineage>
</organism>
<sequence>MKKILFLLTAAACCATDTWAQGCAVCTKTAAGLGQSSASGLNNGILYLAAIPLAFMGTVGFIWWKRNRA</sequence>
<evidence type="ECO:0000256" key="1">
    <source>
        <dbReference type="SAM" id="Phobius"/>
    </source>
</evidence>
<dbReference type="AlphaFoldDB" id="A0A2P8DBR0"/>
<dbReference type="RefSeq" id="WP_106521311.1">
    <property type="nucleotide sequence ID" value="NZ_PYGD01000001.1"/>
</dbReference>
<keyword evidence="2" id="KW-0732">Signal</keyword>
<evidence type="ECO:0000313" key="3">
    <source>
        <dbReference type="EMBL" id="PSK94617.1"/>
    </source>
</evidence>
<feature type="transmembrane region" description="Helical" evidence="1">
    <location>
        <begin position="44"/>
        <end position="64"/>
    </location>
</feature>